<dbReference type="PANTHER" id="PTHR30026">
    <property type="entry name" value="OUTER MEMBRANE PROTEIN TOLC"/>
    <property type="match status" value="1"/>
</dbReference>
<evidence type="ECO:0000256" key="1">
    <source>
        <dbReference type="ARBA" id="ARBA00004442"/>
    </source>
</evidence>
<dbReference type="GO" id="GO:0015288">
    <property type="term" value="F:porin activity"/>
    <property type="evidence" value="ECO:0007669"/>
    <property type="project" value="TreeGrafter"/>
</dbReference>
<comment type="caution">
    <text evidence="8">The sequence shown here is derived from an EMBL/GenBank/DDBJ whole genome shotgun (WGS) entry which is preliminary data.</text>
</comment>
<keyword evidence="3" id="KW-0813">Transport</keyword>
<dbReference type="Proteomes" id="UP000823661">
    <property type="component" value="Unassembled WGS sequence"/>
</dbReference>
<protein>
    <submittedName>
        <fullName evidence="8">TolC family protein</fullName>
    </submittedName>
</protein>
<evidence type="ECO:0000256" key="5">
    <source>
        <dbReference type="ARBA" id="ARBA00022692"/>
    </source>
</evidence>
<comment type="similarity">
    <text evidence="2">Belongs to the outer membrane factor (OMF) (TC 1.B.17) family.</text>
</comment>
<dbReference type="InterPro" id="IPR003423">
    <property type="entry name" value="OMP_efflux"/>
</dbReference>
<gene>
    <name evidence="8" type="ORF">IAC06_04990</name>
</gene>
<comment type="subcellular location">
    <subcellularLocation>
        <location evidence="1">Cell outer membrane</location>
    </subcellularLocation>
</comment>
<evidence type="ECO:0000313" key="9">
    <source>
        <dbReference type="Proteomes" id="UP000823661"/>
    </source>
</evidence>
<dbReference type="Pfam" id="PF02321">
    <property type="entry name" value="OEP"/>
    <property type="match status" value="2"/>
</dbReference>
<dbReference type="GO" id="GO:1990281">
    <property type="term" value="C:efflux pump complex"/>
    <property type="evidence" value="ECO:0007669"/>
    <property type="project" value="TreeGrafter"/>
</dbReference>
<evidence type="ECO:0000256" key="2">
    <source>
        <dbReference type="ARBA" id="ARBA00007613"/>
    </source>
</evidence>
<evidence type="ECO:0000313" key="8">
    <source>
        <dbReference type="EMBL" id="MBO8452221.1"/>
    </source>
</evidence>
<dbReference type="InterPro" id="IPR051906">
    <property type="entry name" value="TolC-like"/>
</dbReference>
<dbReference type="EMBL" id="JADIMI010000050">
    <property type="protein sequence ID" value="MBO8452221.1"/>
    <property type="molecule type" value="Genomic_DNA"/>
</dbReference>
<evidence type="ECO:0000256" key="7">
    <source>
        <dbReference type="ARBA" id="ARBA00023237"/>
    </source>
</evidence>
<reference evidence="8" key="1">
    <citation type="submission" date="2020-10" db="EMBL/GenBank/DDBJ databases">
        <authorList>
            <person name="Gilroy R."/>
        </authorList>
    </citation>
    <scope>NUCLEOTIDE SEQUENCE</scope>
    <source>
        <strain evidence="8">B1-20833</strain>
    </source>
</reference>
<accession>A0A9D9HHS0</accession>
<keyword evidence="7" id="KW-0998">Cell outer membrane</keyword>
<name>A0A9D9HHS0_9BACT</name>
<sequence>MYRLKIFTALIIVGEAFLCNGISAQTSGGRVYSLKDCMEYAVSNSTDIRIRQADNNDLRISRRDAILAAFTPNVSAGASAYSNFGRAVDPETNTYITTASFSNAYSVSAGITLFNGFQAVNNLKISRTAMAMGISQEQQIRDRICLATIEAYYNVVYYTGLTDILESEVETAEESLMLVSRQEELGQKSQADVIQASADLADREYQLTDARNRLADAYITLKDIMFWPIGDNLEIDCSSDMIRILDGSTASCVATAGGLIEKAKEFLPAASIAKGNMDNARLELRTARWQLAPSLSVSGGWSTNYYTYPGRAGYISVPFWGQFRENSGEYLQLTMSIPIFSRLSRHSGIARKRNALQRATATYEQTMKDIEAEVLRAISDRNGAAATLLQAERRADVYDEAFRLNRRKFEQGLISSIEYRTASDNRLQARSEKLSARLQYDLRRRVVDYYSGIPYLLQD</sequence>
<evidence type="ECO:0000256" key="4">
    <source>
        <dbReference type="ARBA" id="ARBA00022452"/>
    </source>
</evidence>
<reference evidence="8" key="2">
    <citation type="journal article" date="2021" name="PeerJ">
        <title>Extensive microbial diversity within the chicken gut microbiome revealed by metagenomics and culture.</title>
        <authorList>
            <person name="Gilroy R."/>
            <person name="Ravi A."/>
            <person name="Getino M."/>
            <person name="Pursley I."/>
            <person name="Horton D.L."/>
            <person name="Alikhan N.F."/>
            <person name="Baker D."/>
            <person name="Gharbi K."/>
            <person name="Hall N."/>
            <person name="Watson M."/>
            <person name="Adriaenssens E.M."/>
            <person name="Foster-Nyarko E."/>
            <person name="Jarju S."/>
            <person name="Secka A."/>
            <person name="Antonio M."/>
            <person name="Oren A."/>
            <person name="Chaudhuri R.R."/>
            <person name="La Ragione R."/>
            <person name="Hildebrand F."/>
            <person name="Pallen M.J."/>
        </authorList>
    </citation>
    <scope>NUCLEOTIDE SEQUENCE</scope>
    <source>
        <strain evidence="8">B1-20833</strain>
    </source>
</reference>
<dbReference type="GO" id="GO:0009279">
    <property type="term" value="C:cell outer membrane"/>
    <property type="evidence" value="ECO:0007669"/>
    <property type="project" value="UniProtKB-SubCell"/>
</dbReference>
<proteinExistence type="inferred from homology"/>
<keyword evidence="4" id="KW-1134">Transmembrane beta strand</keyword>
<keyword evidence="5" id="KW-0812">Transmembrane</keyword>
<dbReference type="AlphaFoldDB" id="A0A9D9HHS0"/>
<keyword evidence="6" id="KW-0472">Membrane</keyword>
<dbReference type="GO" id="GO:0015562">
    <property type="term" value="F:efflux transmembrane transporter activity"/>
    <property type="evidence" value="ECO:0007669"/>
    <property type="project" value="InterPro"/>
</dbReference>
<dbReference type="PANTHER" id="PTHR30026:SF20">
    <property type="entry name" value="OUTER MEMBRANE PROTEIN TOLC"/>
    <property type="match status" value="1"/>
</dbReference>
<organism evidence="8 9">
    <name type="scientific">Candidatus Cryptobacteroides intestinavium</name>
    <dbReference type="NCBI Taxonomy" id="2840766"/>
    <lineage>
        <taxon>Bacteria</taxon>
        <taxon>Pseudomonadati</taxon>
        <taxon>Bacteroidota</taxon>
        <taxon>Bacteroidia</taxon>
        <taxon>Bacteroidales</taxon>
        <taxon>Candidatus Cryptobacteroides</taxon>
    </lineage>
</organism>
<dbReference type="Gene3D" id="1.20.1600.10">
    <property type="entry name" value="Outer membrane efflux proteins (OEP)"/>
    <property type="match status" value="1"/>
</dbReference>
<evidence type="ECO:0000256" key="6">
    <source>
        <dbReference type="ARBA" id="ARBA00023136"/>
    </source>
</evidence>
<dbReference type="SUPFAM" id="SSF56954">
    <property type="entry name" value="Outer membrane efflux proteins (OEP)"/>
    <property type="match status" value="1"/>
</dbReference>
<evidence type="ECO:0000256" key="3">
    <source>
        <dbReference type="ARBA" id="ARBA00022448"/>
    </source>
</evidence>